<comment type="caution">
    <text evidence="1">The sequence shown here is derived from an EMBL/GenBank/DDBJ whole genome shotgun (WGS) entry which is preliminary data.</text>
</comment>
<dbReference type="OrthoDB" id="997500at2759"/>
<accession>A0A5B6WZJ1</accession>
<evidence type="ECO:0000313" key="2">
    <source>
        <dbReference type="Proteomes" id="UP000325315"/>
    </source>
</evidence>
<reference evidence="2" key="1">
    <citation type="journal article" date="2019" name="Plant Biotechnol. J.">
        <title>Genome sequencing of the Australian wild diploid species Gossypium australe highlights disease resistance and delayed gland morphogenesis.</title>
        <authorList>
            <person name="Cai Y."/>
            <person name="Cai X."/>
            <person name="Wang Q."/>
            <person name="Wang P."/>
            <person name="Zhang Y."/>
            <person name="Cai C."/>
            <person name="Xu Y."/>
            <person name="Wang K."/>
            <person name="Zhou Z."/>
            <person name="Wang C."/>
            <person name="Geng S."/>
            <person name="Li B."/>
            <person name="Dong Q."/>
            <person name="Hou Y."/>
            <person name="Wang H."/>
            <person name="Ai P."/>
            <person name="Liu Z."/>
            <person name="Yi F."/>
            <person name="Sun M."/>
            <person name="An G."/>
            <person name="Cheng J."/>
            <person name="Zhang Y."/>
            <person name="Shi Q."/>
            <person name="Xie Y."/>
            <person name="Shi X."/>
            <person name="Chang Y."/>
            <person name="Huang F."/>
            <person name="Chen Y."/>
            <person name="Hong S."/>
            <person name="Mi L."/>
            <person name="Sun Q."/>
            <person name="Zhang L."/>
            <person name="Zhou B."/>
            <person name="Peng R."/>
            <person name="Zhang X."/>
            <person name="Liu F."/>
        </authorList>
    </citation>
    <scope>NUCLEOTIDE SEQUENCE [LARGE SCALE GENOMIC DNA]</scope>
    <source>
        <strain evidence="2">cv. PA1801</strain>
    </source>
</reference>
<gene>
    <name evidence="1" type="ORF">EPI10_031161</name>
</gene>
<dbReference type="Proteomes" id="UP000325315">
    <property type="component" value="Unassembled WGS sequence"/>
</dbReference>
<proteinExistence type="predicted"/>
<dbReference type="AlphaFoldDB" id="A0A5B6WZJ1"/>
<organism evidence="1 2">
    <name type="scientific">Gossypium australe</name>
    <dbReference type="NCBI Taxonomy" id="47621"/>
    <lineage>
        <taxon>Eukaryota</taxon>
        <taxon>Viridiplantae</taxon>
        <taxon>Streptophyta</taxon>
        <taxon>Embryophyta</taxon>
        <taxon>Tracheophyta</taxon>
        <taxon>Spermatophyta</taxon>
        <taxon>Magnoliopsida</taxon>
        <taxon>eudicotyledons</taxon>
        <taxon>Gunneridae</taxon>
        <taxon>Pentapetalae</taxon>
        <taxon>rosids</taxon>
        <taxon>malvids</taxon>
        <taxon>Malvales</taxon>
        <taxon>Malvaceae</taxon>
        <taxon>Malvoideae</taxon>
        <taxon>Gossypium</taxon>
    </lineage>
</organism>
<evidence type="ECO:0000313" key="1">
    <source>
        <dbReference type="EMBL" id="KAA3487330.1"/>
    </source>
</evidence>
<name>A0A5B6WZJ1_9ROSI</name>
<keyword evidence="2" id="KW-1185">Reference proteome</keyword>
<sequence>MPKYAKFLKEFLINKRKLEELPTIEFNKECSTILQNKLYAKLNLSIEKALANLGANINLMPYKVFN</sequence>
<protein>
    <submittedName>
        <fullName evidence="1">Aspartic peptidase</fullName>
    </submittedName>
</protein>
<dbReference type="EMBL" id="SMMG02000001">
    <property type="protein sequence ID" value="KAA3487330.1"/>
    <property type="molecule type" value="Genomic_DNA"/>
</dbReference>